<dbReference type="PROSITE" id="PS51782">
    <property type="entry name" value="LYSM"/>
    <property type="match status" value="1"/>
</dbReference>
<dbReference type="Pfam" id="PF07714">
    <property type="entry name" value="PK_Tyr_Ser-Thr"/>
    <property type="match status" value="1"/>
</dbReference>
<name>A0AAD8HA47_9APIA</name>
<gene>
    <name evidence="14" type="ORF">POM88_038732</name>
</gene>
<dbReference type="Gene3D" id="3.10.350.10">
    <property type="entry name" value="LysM domain"/>
    <property type="match status" value="1"/>
</dbReference>
<keyword evidence="14" id="KW-0418">Kinase</keyword>
<evidence type="ECO:0000256" key="11">
    <source>
        <dbReference type="SAM" id="SignalP"/>
    </source>
</evidence>
<dbReference type="Gene3D" id="1.10.510.10">
    <property type="entry name" value="Transferase(Phosphotransferase) domain 1"/>
    <property type="match status" value="1"/>
</dbReference>
<evidence type="ECO:0000313" key="14">
    <source>
        <dbReference type="EMBL" id="KAK1363171.1"/>
    </source>
</evidence>
<accession>A0AAD8HA47</accession>
<comment type="subcellular location">
    <subcellularLocation>
        <location evidence="1">Cell membrane</location>
        <topology evidence="1">Single-pass membrane protein</topology>
    </subcellularLocation>
</comment>
<feature type="transmembrane region" description="Helical" evidence="10">
    <location>
        <begin position="274"/>
        <end position="300"/>
    </location>
</feature>
<evidence type="ECO:0000313" key="15">
    <source>
        <dbReference type="Proteomes" id="UP001237642"/>
    </source>
</evidence>
<keyword evidence="4 11" id="KW-0732">Signal</keyword>
<evidence type="ECO:0000256" key="2">
    <source>
        <dbReference type="ARBA" id="ARBA00022475"/>
    </source>
</evidence>
<keyword evidence="7 10" id="KW-1133">Transmembrane helix</keyword>
<keyword evidence="14" id="KW-0675">Receptor</keyword>
<evidence type="ECO:0000256" key="8">
    <source>
        <dbReference type="ARBA" id="ARBA00023136"/>
    </source>
</evidence>
<reference evidence="14" key="2">
    <citation type="submission" date="2023-05" db="EMBL/GenBank/DDBJ databases">
        <authorList>
            <person name="Schelkunov M.I."/>
        </authorList>
    </citation>
    <scope>NUCLEOTIDE SEQUENCE</scope>
    <source>
        <strain evidence="14">Hsosn_3</strain>
        <tissue evidence="14">Leaf</tissue>
    </source>
</reference>
<evidence type="ECO:0000259" key="12">
    <source>
        <dbReference type="PROSITE" id="PS50011"/>
    </source>
</evidence>
<evidence type="ECO:0000259" key="13">
    <source>
        <dbReference type="PROSITE" id="PS51782"/>
    </source>
</evidence>
<dbReference type="PANTHER" id="PTHR45927:SF9">
    <property type="entry name" value="FAMILY PROTEIN _ PEPTIDOGLYCAN-BINDING LYSM DOMAIN-CONTAINING PROTEIN, PUTATIVE-RELATED"/>
    <property type="match status" value="1"/>
</dbReference>
<dbReference type="InterPro" id="IPR001245">
    <property type="entry name" value="Ser-Thr/Tyr_kinase_cat_dom"/>
</dbReference>
<dbReference type="InterPro" id="IPR052611">
    <property type="entry name" value="Plant_RLK_LysM"/>
</dbReference>
<keyword evidence="2" id="KW-1003">Cell membrane</keyword>
<dbReference type="EMBL" id="JAUIZM010000009">
    <property type="protein sequence ID" value="KAK1363171.1"/>
    <property type="molecule type" value="Genomic_DNA"/>
</dbReference>
<dbReference type="SUPFAM" id="SSF56112">
    <property type="entry name" value="Protein kinase-like (PK-like)"/>
    <property type="match status" value="1"/>
</dbReference>
<keyword evidence="6" id="KW-0067">ATP-binding</keyword>
<dbReference type="Pfam" id="PF23473">
    <property type="entry name" value="LysM3_LYK4_5"/>
    <property type="match status" value="1"/>
</dbReference>
<dbReference type="InterPro" id="IPR056563">
    <property type="entry name" value="LysM3_LYK4_5"/>
</dbReference>
<organism evidence="14 15">
    <name type="scientific">Heracleum sosnowskyi</name>
    <dbReference type="NCBI Taxonomy" id="360622"/>
    <lineage>
        <taxon>Eukaryota</taxon>
        <taxon>Viridiplantae</taxon>
        <taxon>Streptophyta</taxon>
        <taxon>Embryophyta</taxon>
        <taxon>Tracheophyta</taxon>
        <taxon>Spermatophyta</taxon>
        <taxon>Magnoliopsida</taxon>
        <taxon>eudicotyledons</taxon>
        <taxon>Gunneridae</taxon>
        <taxon>Pentapetalae</taxon>
        <taxon>asterids</taxon>
        <taxon>campanulids</taxon>
        <taxon>Apiales</taxon>
        <taxon>Apiaceae</taxon>
        <taxon>Apioideae</taxon>
        <taxon>apioid superclade</taxon>
        <taxon>Tordylieae</taxon>
        <taxon>Tordyliinae</taxon>
        <taxon>Heracleum</taxon>
    </lineage>
</organism>
<keyword evidence="9" id="KW-1015">Disulfide bond</keyword>
<keyword evidence="3 10" id="KW-0812">Transmembrane</keyword>
<feature type="signal peptide" evidence="11">
    <location>
        <begin position="1"/>
        <end position="24"/>
    </location>
</feature>
<reference evidence="14" key="1">
    <citation type="submission" date="2023-02" db="EMBL/GenBank/DDBJ databases">
        <title>Genome of toxic invasive species Heracleum sosnowskyi carries increased number of genes despite the absence of recent whole-genome duplications.</title>
        <authorList>
            <person name="Schelkunov M."/>
            <person name="Shtratnikova V."/>
            <person name="Makarenko M."/>
            <person name="Klepikova A."/>
            <person name="Omelchenko D."/>
            <person name="Novikova G."/>
            <person name="Obukhova E."/>
            <person name="Bogdanov V."/>
            <person name="Penin A."/>
            <person name="Logacheva M."/>
        </authorList>
    </citation>
    <scope>NUCLEOTIDE SEQUENCE</scope>
    <source>
        <strain evidence="14">Hsosn_3</strain>
        <tissue evidence="14">Leaf</tissue>
    </source>
</reference>
<dbReference type="GO" id="GO:0051707">
    <property type="term" value="P:response to other organism"/>
    <property type="evidence" value="ECO:0007669"/>
    <property type="project" value="UniProtKB-ARBA"/>
</dbReference>
<dbReference type="FunFam" id="1.10.510.10:FF:000468">
    <property type="entry name" value="PTI1-like tyrosine-protein kinase 3"/>
    <property type="match status" value="1"/>
</dbReference>
<feature type="domain" description="Protein kinase" evidence="12">
    <location>
        <begin position="321"/>
        <end position="622"/>
    </location>
</feature>
<evidence type="ECO:0000256" key="3">
    <source>
        <dbReference type="ARBA" id="ARBA00022692"/>
    </source>
</evidence>
<dbReference type="Gene3D" id="3.30.200.20">
    <property type="entry name" value="Phosphorylase Kinase, domain 1"/>
    <property type="match status" value="1"/>
</dbReference>
<dbReference type="PANTHER" id="PTHR45927">
    <property type="entry name" value="LYSM-DOMAIN RECEPTOR-LIKE KINASE-RELATED"/>
    <property type="match status" value="1"/>
</dbReference>
<evidence type="ECO:0000256" key="10">
    <source>
        <dbReference type="SAM" id="Phobius"/>
    </source>
</evidence>
<dbReference type="InterPro" id="IPR011009">
    <property type="entry name" value="Kinase-like_dom_sf"/>
</dbReference>
<dbReference type="Proteomes" id="UP001237642">
    <property type="component" value="Unassembled WGS sequence"/>
</dbReference>
<dbReference type="GO" id="GO:0005886">
    <property type="term" value="C:plasma membrane"/>
    <property type="evidence" value="ECO:0007669"/>
    <property type="project" value="UniProtKB-SubCell"/>
</dbReference>
<keyword evidence="14" id="KW-0808">Transferase</keyword>
<dbReference type="PROSITE" id="PS50011">
    <property type="entry name" value="PROTEIN_KINASE_DOM"/>
    <property type="match status" value="1"/>
</dbReference>
<proteinExistence type="predicted"/>
<protein>
    <submittedName>
        <fullName evidence="14">Proline-rich receptor-like protein kinase PERK10</fullName>
    </submittedName>
</protein>
<dbReference type="InterPro" id="IPR000719">
    <property type="entry name" value="Prot_kinase_dom"/>
</dbReference>
<dbReference type="InterPro" id="IPR018392">
    <property type="entry name" value="LysM"/>
</dbReference>
<dbReference type="GO" id="GO:0004672">
    <property type="term" value="F:protein kinase activity"/>
    <property type="evidence" value="ECO:0007669"/>
    <property type="project" value="InterPro"/>
</dbReference>
<dbReference type="Pfam" id="PF23472">
    <property type="entry name" value="LysM2_CERK1_LYK3_4_5"/>
    <property type="match status" value="1"/>
</dbReference>
<sequence length="622" mass="69868">MVHLSRNNGLILVLLLMISRHTFSYQHYDKSNCTSESEVLGSNYLCTSDKLSCQTFIIYRVQMANETLSSISALFNFKNVSDIMFHNNISESIQTSFPHGYEILIPITCHCPDRFSRAIFVYNASVSDSFSSIACGVFEGLVKDQSLKEENPYFERSNGPGYSLVRVPVRCACPDSLDVSNGINYLVTYPIMGKDYMDLIARKFAVTQQIIWDANRLSTYTTIFPRTVLIIPTKSVPRLNYVVASPGENPTPPQEATPLGDIIPGKERKQNVKFALYVAVAVTGAIALVAVSFFMVILGIKKKSHIRFKNLSPIIPRLSNFSPDFLDGMSKLNDSLICFNLDELRTATEDFNEVSLIGSSVYRGNIGDTCLAIEEMRSMKEANHVVYILTKTNHLNVVKLVGFCYGTRPFLLYEYAENCSLRDCLSNPKLAKQLTWAKRMQIAFDLAVGIHYIHYCTKPTYVHRNINSKNVLITADWRAKISDFKLAKPLVFSDQTGETDWNESVIVGKMGYLSPEYLNEGHASTKVDVYAFGVVLLQLLSAKEAISEEKFLKDSIEFLVEETEDSTVCLEKLKEFMDPVLNGDYNTGDAMTLALLAKGCVEKDTLHRPNMNDVLKAISRML</sequence>
<dbReference type="InterPro" id="IPR036779">
    <property type="entry name" value="LysM_dom_sf"/>
</dbReference>
<dbReference type="InterPro" id="IPR056561">
    <property type="entry name" value="NFP_LYK_LysM1"/>
</dbReference>
<comment type="caution">
    <text evidence="14">The sequence shown here is derived from an EMBL/GenBank/DDBJ whole genome shotgun (WGS) entry which is preliminary data.</text>
</comment>
<feature type="domain" description="LysM" evidence="13">
    <location>
        <begin position="187"/>
        <end position="231"/>
    </location>
</feature>
<keyword evidence="8 10" id="KW-0472">Membrane</keyword>
<evidence type="ECO:0000256" key="6">
    <source>
        <dbReference type="ARBA" id="ARBA00022840"/>
    </source>
</evidence>
<evidence type="ECO:0000256" key="4">
    <source>
        <dbReference type="ARBA" id="ARBA00022729"/>
    </source>
</evidence>
<dbReference type="AlphaFoldDB" id="A0AAD8HA47"/>
<evidence type="ECO:0000256" key="9">
    <source>
        <dbReference type="ARBA" id="ARBA00023157"/>
    </source>
</evidence>
<dbReference type="GO" id="GO:0005524">
    <property type="term" value="F:ATP binding"/>
    <property type="evidence" value="ECO:0007669"/>
    <property type="project" value="UniProtKB-KW"/>
</dbReference>
<dbReference type="Pfam" id="PF23446">
    <property type="entry name" value="LysM1_NFP_LYK"/>
    <property type="match status" value="1"/>
</dbReference>
<keyword evidence="5" id="KW-0547">Nucleotide-binding</keyword>
<evidence type="ECO:0000256" key="5">
    <source>
        <dbReference type="ARBA" id="ARBA00022741"/>
    </source>
</evidence>
<evidence type="ECO:0000256" key="7">
    <source>
        <dbReference type="ARBA" id="ARBA00022989"/>
    </source>
</evidence>
<keyword evidence="15" id="KW-1185">Reference proteome</keyword>
<feature type="chain" id="PRO_5042252228" evidence="11">
    <location>
        <begin position="25"/>
        <end position="622"/>
    </location>
</feature>
<evidence type="ECO:0000256" key="1">
    <source>
        <dbReference type="ARBA" id="ARBA00004162"/>
    </source>
</evidence>
<dbReference type="InterPro" id="IPR056562">
    <property type="entry name" value="LysM2_CERK1_LYK3_4_5"/>
</dbReference>